<keyword evidence="5" id="KW-0496">Mitochondrion</keyword>
<dbReference type="InterPro" id="IPR002575">
    <property type="entry name" value="Aminoglycoside_PTrfase"/>
</dbReference>
<dbReference type="OrthoDB" id="291792at2759"/>
<dbReference type="InterPro" id="IPR011009">
    <property type="entry name" value="Kinase-like_dom_sf"/>
</dbReference>
<dbReference type="GO" id="GO:0005739">
    <property type="term" value="C:mitochondrion"/>
    <property type="evidence" value="ECO:0007669"/>
    <property type="project" value="UniProtKB-SubCell"/>
</dbReference>
<keyword evidence="4" id="KW-0809">Transit peptide</keyword>
<evidence type="ECO:0000256" key="1">
    <source>
        <dbReference type="ARBA" id="ARBA00004173"/>
    </source>
</evidence>
<gene>
    <name evidence="8" type="ORF">PSALAMII_LOCUS643</name>
</gene>
<dbReference type="InterPro" id="IPR051035">
    <property type="entry name" value="Mito_inheritance_9"/>
</dbReference>
<comment type="subcellular location">
    <subcellularLocation>
        <location evidence="1">Mitochondrion</location>
    </subcellularLocation>
</comment>
<evidence type="ECO:0000256" key="2">
    <source>
        <dbReference type="ARBA" id="ARBA00005543"/>
    </source>
</evidence>
<dbReference type="Pfam" id="PF00069">
    <property type="entry name" value="Pkinase"/>
    <property type="match status" value="1"/>
</dbReference>
<evidence type="ECO:0000313" key="8">
    <source>
        <dbReference type="EMBL" id="CAG8247559.1"/>
    </source>
</evidence>
<evidence type="ECO:0000313" key="9">
    <source>
        <dbReference type="Proteomes" id="UP001152649"/>
    </source>
</evidence>
<feature type="domain" description="Protein kinase" evidence="7">
    <location>
        <begin position="14"/>
        <end position="302"/>
    </location>
</feature>
<proteinExistence type="inferred from homology"/>
<dbReference type="EMBL" id="CAJVPG010000022">
    <property type="protein sequence ID" value="CAG8247559.1"/>
    <property type="molecule type" value="Genomic_DNA"/>
</dbReference>
<dbReference type="PANTHER" id="PTHR36091:SF1">
    <property type="entry name" value="ALTERED INHERITANCE OF MITOCHONDRIA PROTEIN 9, MITOCHONDRIAL"/>
    <property type="match status" value="1"/>
</dbReference>
<dbReference type="PANTHER" id="PTHR36091">
    <property type="entry name" value="ALTERED INHERITANCE OF MITOCHONDRIA PROTEIN 9, MITOCHONDRIAL"/>
    <property type="match status" value="1"/>
</dbReference>
<evidence type="ECO:0000256" key="4">
    <source>
        <dbReference type="ARBA" id="ARBA00022946"/>
    </source>
</evidence>
<evidence type="ECO:0000256" key="5">
    <source>
        <dbReference type="ARBA" id="ARBA00023128"/>
    </source>
</evidence>
<sequence length="903" mass="102226">MDLTMKPHAPSQRFPTVHWIWKGGISFTYEVHPRIVVKVPESEQENRERFKQELAIYRTFSQNGPCPYIIQYYHLSDDGIFLEYMRDGSLFYRIQQSQIRDEKTHLAAKVKKLEPLLLRLQWMNHLTQAVAYLESLNLAHGDIRPENILLDRNRLKLSDFDCTAEFGNHHEACIAPYGRFLNRQEGDLGACGSAGSLGPRTEQFALGSVFYLINYGFEVYGDRCLSEDPHEHGLKVVELLQDMVFPELKGGPIDDIIDKCWHNGYATIAELGTFTERLFNEENGRGHDSEFTDREDQSHTVEDDLSKKTLCQELEKDGLLRLLCSGDPQELGFKLECPLDRPLPCNTSNLTFLLTLACKMLRALRSFTTNRYGRPGSPLSITCRGAPITQGELFAYTNGHFLANEEYQLSRRYVQFDVDELCNTVAAVGGQSSQVTAIDKMEGGFSKAFLMRKENGSEVIAKIPCRIAGPPTLTTAGEVGALEYIRKHTSIPVPRVLSWSSNNSNAVGAEYIIMEKAAGVPLFQVWGTMAEFDQLQLIRNLTQIEAQLSAIHFPAYGGRYLRTDLKQPNKPLDNELDPSFCIGPSCDRGYNPDPSLDFDKGPWYSISTLGVSIAKRELLRISKNNQQDQALFYKGDIKEQTEILQATETVMGLLDSNEILKGEVSQPTLWHTDLHMGNIFVAPDECSRIVSLIDLQSISVLPAFLQAQWPVFLKPPQNYDYEKGIFEVKLRDDFDTLDEDGKMLAMREWSQAKLAKAYEISTLLVDKPAHRAMNVPRVFREFFIRCGEVSEIGVLPLRACLIELFQNWSDLGFSGECPLSFTQEQIDTHDQQFSEYQAWYKIQALAQACLDTDVEGWVAPGLDVSEKRTQNEELLTMYIESLAGEKSAEEARAIWPFPVKAEV</sequence>
<dbReference type="AlphaFoldDB" id="A0A9W4N352"/>
<comment type="similarity">
    <text evidence="2">Belongs to the AIM9 family.</text>
</comment>
<evidence type="ECO:0000259" key="7">
    <source>
        <dbReference type="PROSITE" id="PS50011"/>
    </source>
</evidence>
<dbReference type="Pfam" id="PF01636">
    <property type="entry name" value="APH"/>
    <property type="match status" value="1"/>
</dbReference>
<accession>A0A9W4N352</accession>
<dbReference type="PROSITE" id="PS50011">
    <property type="entry name" value="PROTEIN_KINASE_DOM"/>
    <property type="match status" value="1"/>
</dbReference>
<dbReference type="GO" id="GO:0004672">
    <property type="term" value="F:protein kinase activity"/>
    <property type="evidence" value="ECO:0007669"/>
    <property type="project" value="InterPro"/>
</dbReference>
<keyword evidence="9" id="KW-1185">Reference proteome</keyword>
<evidence type="ECO:0000256" key="3">
    <source>
        <dbReference type="ARBA" id="ARBA00016197"/>
    </source>
</evidence>
<dbReference type="Gene3D" id="1.10.510.10">
    <property type="entry name" value="Transferase(Phosphotransferase) domain 1"/>
    <property type="match status" value="1"/>
</dbReference>
<dbReference type="SMART" id="SM00220">
    <property type="entry name" value="S_TKc"/>
    <property type="match status" value="1"/>
</dbReference>
<name>A0A9W4N352_9EURO</name>
<dbReference type="GO" id="GO:0005524">
    <property type="term" value="F:ATP binding"/>
    <property type="evidence" value="ECO:0007669"/>
    <property type="project" value="InterPro"/>
</dbReference>
<reference evidence="8" key="1">
    <citation type="submission" date="2021-07" db="EMBL/GenBank/DDBJ databases">
        <authorList>
            <person name="Branca A.L. A."/>
        </authorList>
    </citation>
    <scope>NUCLEOTIDE SEQUENCE</scope>
</reference>
<evidence type="ECO:0000256" key="6">
    <source>
        <dbReference type="ARBA" id="ARBA00031849"/>
    </source>
</evidence>
<comment type="caution">
    <text evidence="8">The sequence shown here is derived from an EMBL/GenBank/DDBJ whole genome shotgun (WGS) entry which is preliminary data.</text>
</comment>
<dbReference type="SUPFAM" id="SSF56112">
    <property type="entry name" value="Protein kinase-like (PK-like)"/>
    <property type="match status" value="2"/>
</dbReference>
<dbReference type="Proteomes" id="UP001152649">
    <property type="component" value="Unassembled WGS sequence"/>
</dbReference>
<protein>
    <recommendedName>
        <fullName evidence="3">Altered inheritance of mitochondria protein 9, mitochondrial</fullName>
    </recommendedName>
    <alternativeName>
        <fullName evidence="6">Found in mitochondrial proteome protein 29</fullName>
    </alternativeName>
</protein>
<organism evidence="8 9">
    <name type="scientific">Penicillium salamii</name>
    <dbReference type="NCBI Taxonomy" id="1612424"/>
    <lineage>
        <taxon>Eukaryota</taxon>
        <taxon>Fungi</taxon>
        <taxon>Dikarya</taxon>
        <taxon>Ascomycota</taxon>
        <taxon>Pezizomycotina</taxon>
        <taxon>Eurotiomycetes</taxon>
        <taxon>Eurotiomycetidae</taxon>
        <taxon>Eurotiales</taxon>
        <taxon>Aspergillaceae</taxon>
        <taxon>Penicillium</taxon>
    </lineage>
</organism>
<dbReference type="InterPro" id="IPR000719">
    <property type="entry name" value="Prot_kinase_dom"/>
</dbReference>